<dbReference type="EMBL" id="KE525252">
    <property type="protein sequence ID" value="KFB43428.1"/>
    <property type="molecule type" value="Genomic_DNA"/>
</dbReference>
<organism evidence="2">
    <name type="scientific">Anopheles sinensis</name>
    <name type="common">Mosquito</name>
    <dbReference type="NCBI Taxonomy" id="74873"/>
    <lineage>
        <taxon>Eukaryota</taxon>
        <taxon>Metazoa</taxon>
        <taxon>Ecdysozoa</taxon>
        <taxon>Arthropoda</taxon>
        <taxon>Hexapoda</taxon>
        <taxon>Insecta</taxon>
        <taxon>Pterygota</taxon>
        <taxon>Neoptera</taxon>
        <taxon>Endopterygota</taxon>
        <taxon>Diptera</taxon>
        <taxon>Nematocera</taxon>
        <taxon>Culicoidea</taxon>
        <taxon>Culicidae</taxon>
        <taxon>Anophelinae</taxon>
        <taxon>Anopheles</taxon>
    </lineage>
</organism>
<dbReference type="AlphaFoldDB" id="A0A084VZN4"/>
<dbReference type="GO" id="GO:0016740">
    <property type="term" value="F:transferase activity"/>
    <property type="evidence" value="ECO:0007669"/>
    <property type="project" value="UniProtKB-KW"/>
</dbReference>
<gene>
    <name evidence="2" type="ORF">ZHAS_00011240</name>
</gene>
<evidence type="ECO:0000313" key="4">
    <source>
        <dbReference type="Proteomes" id="UP000030765"/>
    </source>
</evidence>
<evidence type="ECO:0000313" key="3">
    <source>
        <dbReference type="EnsemblMetazoa" id="ASIC011240-PA"/>
    </source>
</evidence>
<name>A0A084VZN4_ANOSI</name>
<keyword evidence="4" id="KW-1185">Reference proteome</keyword>
<keyword evidence="2" id="KW-0808">Transferase</keyword>
<protein>
    <submittedName>
        <fullName evidence="2 3">Glycosyltransferase</fullName>
    </submittedName>
</protein>
<evidence type="ECO:0000256" key="1">
    <source>
        <dbReference type="SAM" id="MobiDB-lite"/>
    </source>
</evidence>
<evidence type="ECO:0000313" key="2">
    <source>
        <dbReference type="EMBL" id="KFB43428.1"/>
    </source>
</evidence>
<dbReference type="VEuPathDB" id="VectorBase:ASIC011240"/>
<dbReference type="EnsemblMetazoa" id="ASIC011240-RA">
    <property type="protein sequence ID" value="ASIC011240-PA"/>
    <property type="gene ID" value="ASIC011240"/>
</dbReference>
<dbReference type="EMBL" id="ATLV01018895">
    <property type="status" value="NOT_ANNOTATED_CDS"/>
    <property type="molecule type" value="Genomic_DNA"/>
</dbReference>
<accession>A0A084VZN4</accession>
<reference evidence="3" key="2">
    <citation type="submission" date="2020-05" db="UniProtKB">
        <authorList>
            <consortium name="EnsemblMetazoa"/>
        </authorList>
    </citation>
    <scope>IDENTIFICATION</scope>
</reference>
<proteinExistence type="predicted"/>
<feature type="region of interest" description="Disordered" evidence="1">
    <location>
        <begin position="18"/>
        <end position="63"/>
    </location>
</feature>
<sequence length="122" mass="13076">MLHPSSVEDTALTAITLRNGSRGHVDATGHPNLSSVGGPVWPKNRSQKPPVPVGRVDVTATRDKPERRVRRCCNSVLLPRAWPQSNGESEAVNGAGGLRLVEQASRKVHKSVVTGGAQARRM</sequence>
<dbReference type="Proteomes" id="UP000030765">
    <property type="component" value="Unassembled WGS sequence"/>
</dbReference>
<reference evidence="2 4" key="1">
    <citation type="journal article" date="2014" name="BMC Genomics">
        <title>Genome sequence of Anopheles sinensis provides insight into genetics basis of mosquito competence for malaria parasites.</title>
        <authorList>
            <person name="Zhou D."/>
            <person name="Zhang D."/>
            <person name="Ding G."/>
            <person name="Shi L."/>
            <person name="Hou Q."/>
            <person name="Ye Y."/>
            <person name="Xu Y."/>
            <person name="Zhou H."/>
            <person name="Xiong C."/>
            <person name="Li S."/>
            <person name="Yu J."/>
            <person name="Hong S."/>
            <person name="Yu X."/>
            <person name="Zou P."/>
            <person name="Chen C."/>
            <person name="Chang X."/>
            <person name="Wang W."/>
            <person name="Lv Y."/>
            <person name="Sun Y."/>
            <person name="Ma L."/>
            <person name="Shen B."/>
            <person name="Zhu C."/>
        </authorList>
    </citation>
    <scope>NUCLEOTIDE SEQUENCE [LARGE SCALE GENOMIC DNA]</scope>
</reference>